<accession>A0A6G0VTD6</accession>
<dbReference type="OrthoDB" id="6593820at2759"/>
<keyword evidence="1" id="KW-0175">Coiled coil</keyword>
<proteinExistence type="predicted"/>
<protein>
    <submittedName>
        <fullName evidence="2">E3 ubiquitin-protein ligase TRAIP-like</fullName>
    </submittedName>
</protein>
<evidence type="ECO:0000313" key="3">
    <source>
        <dbReference type="Proteomes" id="UP000478052"/>
    </source>
</evidence>
<evidence type="ECO:0000313" key="2">
    <source>
        <dbReference type="EMBL" id="KAF0705950.1"/>
    </source>
</evidence>
<organism evidence="2 3">
    <name type="scientific">Aphis craccivora</name>
    <name type="common">Cowpea aphid</name>
    <dbReference type="NCBI Taxonomy" id="307492"/>
    <lineage>
        <taxon>Eukaryota</taxon>
        <taxon>Metazoa</taxon>
        <taxon>Ecdysozoa</taxon>
        <taxon>Arthropoda</taxon>
        <taxon>Hexapoda</taxon>
        <taxon>Insecta</taxon>
        <taxon>Pterygota</taxon>
        <taxon>Neoptera</taxon>
        <taxon>Paraneoptera</taxon>
        <taxon>Hemiptera</taxon>
        <taxon>Sternorrhyncha</taxon>
        <taxon>Aphidomorpha</taxon>
        <taxon>Aphidoidea</taxon>
        <taxon>Aphididae</taxon>
        <taxon>Aphidini</taxon>
        <taxon>Aphis</taxon>
        <taxon>Aphis</taxon>
    </lineage>
</organism>
<name>A0A6G0VTD6_APHCR</name>
<comment type="caution">
    <text evidence="2">The sequence shown here is derived from an EMBL/GenBank/DDBJ whole genome shotgun (WGS) entry which is preliminary data.</text>
</comment>
<keyword evidence="3" id="KW-1185">Reference proteome</keyword>
<evidence type="ECO:0000256" key="1">
    <source>
        <dbReference type="SAM" id="Coils"/>
    </source>
</evidence>
<gene>
    <name evidence="2" type="ORF">FWK35_00037411</name>
</gene>
<feature type="coiled-coil region" evidence="1">
    <location>
        <begin position="72"/>
        <end position="99"/>
    </location>
</feature>
<dbReference type="EMBL" id="VUJU01013091">
    <property type="protein sequence ID" value="KAF0705950.1"/>
    <property type="molecule type" value="Genomic_DNA"/>
</dbReference>
<dbReference type="AlphaFoldDB" id="A0A6G0VTD6"/>
<feature type="non-terminal residue" evidence="2">
    <location>
        <position position="304"/>
    </location>
</feature>
<dbReference type="Proteomes" id="UP000478052">
    <property type="component" value="Unassembled WGS sequence"/>
</dbReference>
<feature type="non-terminal residue" evidence="2">
    <location>
        <position position="1"/>
    </location>
</feature>
<reference evidence="2 3" key="1">
    <citation type="submission" date="2019-08" db="EMBL/GenBank/DDBJ databases">
        <title>Whole genome of Aphis craccivora.</title>
        <authorList>
            <person name="Voronova N.V."/>
            <person name="Shulinski R.S."/>
            <person name="Bandarenka Y.V."/>
            <person name="Zhorov D.G."/>
            <person name="Warner D."/>
        </authorList>
    </citation>
    <scope>NUCLEOTIDE SEQUENCE [LARGE SCALE GENOMIC DNA]</scope>
    <source>
        <strain evidence="2">180601</strain>
        <tissue evidence="2">Whole Body</tissue>
    </source>
</reference>
<sequence length="304" mass="34963">EASFRSYTDKRKKSWCCIKCREGSSKIIAINKNIKSIPAMEDCNIVSKEQLLDLTKSINFMSNQFDDFTIQIRDLVNSVKEIKEENRHLKEQNIKLKSEVSIINKRINVIEQEQYSKHIELIGLPEHNNENCIKTVENISVAVGGKVNVEKAYRVRLKMTGKPGKIVAILKSIKEKLNFIHLVKTKRLSTTDINENWKKEAGVIQTSITDHFLTVLAIPINVNSKSKRNTNNIKKIEIINHEKVNIILKSEQWEDVYSNNDINRSCDIFYDKINNAISLATTIKNVGSRYKRIKEWMTAGLLCS</sequence>